<name>A0A6C0L3R7_9ZZZZ</name>
<reference evidence="1" key="1">
    <citation type="journal article" date="2020" name="Nature">
        <title>Giant virus diversity and host interactions through global metagenomics.</title>
        <authorList>
            <person name="Schulz F."/>
            <person name="Roux S."/>
            <person name="Paez-Espino D."/>
            <person name="Jungbluth S."/>
            <person name="Walsh D.A."/>
            <person name="Denef V.J."/>
            <person name="McMahon K.D."/>
            <person name="Konstantinidis K.T."/>
            <person name="Eloe-Fadrosh E.A."/>
            <person name="Kyrpides N.C."/>
            <person name="Woyke T."/>
        </authorList>
    </citation>
    <scope>NUCLEOTIDE SEQUENCE</scope>
    <source>
        <strain evidence="1">GVMAG-S-ERX555907-94</strain>
    </source>
</reference>
<organism evidence="1">
    <name type="scientific">viral metagenome</name>
    <dbReference type="NCBI Taxonomy" id="1070528"/>
    <lineage>
        <taxon>unclassified sequences</taxon>
        <taxon>metagenomes</taxon>
        <taxon>organismal metagenomes</taxon>
    </lineage>
</organism>
<proteinExistence type="predicted"/>
<accession>A0A6C0L3R7</accession>
<dbReference type="AlphaFoldDB" id="A0A6C0L3R7"/>
<protein>
    <submittedName>
        <fullName evidence="1">Uncharacterized protein</fullName>
    </submittedName>
</protein>
<dbReference type="EMBL" id="MN741027">
    <property type="protein sequence ID" value="QHU23374.1"/>
    <property type="molecule type" value="Genomic_DNA"/>
</dbReference>
<sequence>MNHIVNLEEYDTSYDIQSMELMTELIKPFILFKKTKKGSINIYRKVDNLALQTLSPKFPLTGRTRYPEDSSIEMIKLNEYLYFIQCVFPRVIQYEINKNKKEQTYEGFKQDIIENKRNVKPRFRLPLFMDVGDFKDQCIIIVEKLNQCNEEEYIVTKEQNKKRLDELSERIEYLGKVSRINKEKNGTIDNAIHSLEILNYMEIEYTND</sequence>
<evidence type="ECO:0000313" key="1">
    <source>
        <dbReference type="EMBL" id="QHU23374.1"/>
    </source>
</evidence>